<evidence type="ECO:0000313" key="2">
    <source>
        <dbReference type="EMBL" id="GAH63635.1"/>
    </source>
</evidence>
<feature type="non-terminal residue" evidence="2">
    <location>
        <position position="1"/>
    </location>
</feature>
<dbReference type="EMBL" id="BARU01033094">
    <property type="protein sequence ID" value="GAH63635.1"/>
    <property type="molecule type" value="Genomic_DNA"/>
</dbReference>
<accession>X1I2U7</accession>
<dbReference type="SUPFAM" id="SSF116734">
    <property type="entry name" value="DNA methylase specificity domain"/>
    <property type="match status" value="1"/>
</dbReference>
<reference evidence="2" key="1">
    <citation type="journal article" date="2014" name="Front. Microbiol.">
        <title>High frequency of phylogenetically diverse reductive dehalogenase-homologous genes in deep subseafloor sedimentary metagenomes.</title>
        <authorList>
            <person name="Kawai M."/>
            <person name="Futagami T."/>
            <person name="Toyoda A."/>
            <person name="Takaki Y."/>
            <person name="Nishi S."/>
            <person name="Hori S."/>
            <person name="Arai W."/>
            <person name="Tsubouchi T."/>
            <person name="Morono Y."/>
            <person name="Uchiyama I."/>
            <person name="Ito T."/>
            <person name="Fujiyama A."/>
            <person name="Inagaki F."/>
            <person name="Takami H."/>
        </authorList>
    </citation>
    <scope>NUCLEOTIDE SEQUENCE</scope>
    <source>
        <strain evidence="2">Expedition CK06-06</strain>
    </source>
</reference>
<evidence type="ECO:0000259" key="1">
    <source>
        <dbReference type="Pfam" id="PF12950"/>
    </source>
</evidence>
<name>X1I2U7_9ZZZZ</name>
<comment type="caution">
    <text evidence="2">The sequence shown here is derived from an EMBL/GenBank/DDBJ whole genome shotgun (WGS) entry which is preliminary data.</text>
</comment>
<dbReference type="Pfam" id="PF12950">
    <property type="entry name" value="TaqI_C"/>
    <property type="match status" value="1"/>
</dbReference>
<gene>
    <name evidence="2" type="ORF">S03H2_52112</name>
</gene>
<proteinExistence type="predicted"/>
<sequence>KKNCFHNKWLRNIVEPWLKRGNYFVLFYPRDKRLFLGEKIVTPYRSKSNTFAYNNYEWFASIDVTFISNKTDILSLKYVLAVLNSKLIEFWLWHKGKKKGAILELYPRPIGEIPVKEISPKHQKYFISLVDKILNITKSKDYLSDSIKQAQAKEYENQIDRMVYELYGLTKREVEIVKESFG</sequence>
<protein>
    <recommendedName>
        <fullName evidence="1">TaqI-like C-terminal specificity domain-containing protein</fullName>
    </recommendedName>
</protein>
<feature type="domain" description="TaqI-like C-terminal specificity" evidence="1">
    <location>
        <begin position="30"/>
        <end position="115"/>
    </location>
</feature>
<dbReference type="InterPro" id="IPR025931">
    <property type="entry name" value="TaqI_C"/>
</dbReference>
<organism evidence="2">
    <name type="scientific">marine sediment metagenome</name>
    <dbReference type="NCBI Taxonomy" id="412755"/>
    <lineage>
        <taxon>unclassified sequences</taxon>
        <taxon>metagenomes</taxon>
        <taxon>ecological metagenomes</taxon>
    </lineage>
</organism>
<dbReference type="AlphaFoldDB" id="X1I2U7"/>